<name>A0A1I5LIJ8_9SPHN</name>
<evidence type="ECO:0000313" key="16">
    <source>
        <dbReference type="EMBL" id="SFO97204.1"/>
    </source>
</evidence>
<keyword evidence="17" id="KW-1185">Reference proteome</keyword>
<comment type="subcellular location">
    <subcellularLocation>
        <location evidence="1 10">Cell outer membrane</location>
        <topology evidence="1 10">Multi-pass membrane protein</topology>
    </subcellularLocation>
</comment>
<evidence type="ECO:0000256" key="5">
    <source>
        <dbReference type="ARBA" id="ARBA00022692"/>
    </source>
</evidence>
<dbReference type="InterPro" id="IPR000531">
    <property type="entry name" value="Beta-barrel_TonB"/>
</dbReference>
<dbReference type="PANTHER" id="PTHR32552">
    <property type="entry name" value="FERRICHROME IRON RECEPTOR-RELATED"/>
    <property type="match status" value="1"/>
</dbReference>
<evidence type="ECO:0000256" key="11">
    <source>
        <dbReference type="RuleBase" id="RU003357"/>
    </source>
</evidence>
<evidence type="ECO:0000256" key="10">
    <source>
        <dbReference type="PROSITE-ProRule" id="PRU01360"/>
    </source>
</evidence>
<dbReference type="GO" id="GO:0009279">
    <property type="term" value="C:cell outer membrane"/>
    <property type="evidence" value="ECO:0007669"/>
    <property type="project" value="UniProtKB-SubCell"/>
</dbReference>
<evidence type="ECO:0000259" key="14">
    <source>
        <dbReference type="Pfam" id="PF00593"/>
    </source>
</evidence>
<keyword evidence="8 16" id="KW-0675">Receptor</keyword>
<evidence type="ECO:0000256" key="12">
    <source>
        <dbReference type="SAM" id="MobiDB-lite"/>
    </source>
</evidence>
<dbReference type="InterPro" id="IPR010105">
    <property type="entry name" value="TonB_sidphr_rcpt"/>
</dbReference>
<dbReference type="SUPFAM" id="SSF56935">
    <property type="entry name" value="Porins"/>
    <property type="match status" value="1"/>
</dbReference>
<dbReference type="NCBIfam" id="TIGR01783">
    <property type="entry name" value="TonB-siderophor"/>
    <property type="match status" value="1"/>
</dbReference>
<dbReference type="Pfam" id="PF07715">
    <property type="entry name" value="Plug"/>
    <property type="match status" value="1"/>
</dbReference>
<keyword evidence="9 10" id="KW-0998">Cell outer membrane</keyword>
<evidence type="ECO:0000313" key="17">
    <source>
        <dbReference type="Proteomes" id="UP000199331"/>
    </source>
</evidence>
<protein>
    <submittedName>
        <fullName evidence="16">Catecholate siderophore receptor</fullName>
    </submittedName>
</protein>
<accession>A0A1I5LIJ8</accession>
<keyword evidence="6 11" id="KW-0798">TonB box</keyword>
<dbReference type="OrthoDB" id="9760333at2"/>
<dbReference type="AlphaFoldDB" id="A0A1I5LIJ8"/>
<evidence type="ECO:0000256" key="13">
    <source>
        <dbReference type="SAM" id="SignalP"/>
    </source>
</evidence>
<dbReference type="PROSITE" id="PS52016">
    <property type="entry name" value="TONB_DEPENDENT_REC_3"/>
    <property type="match status" value="1"/>
</dbReference>
<dbReference type="InterPro" id="IPR036942">
    <property type="entry name" value="Beta-barrel_TonB_sf"/>
</dbReference>
<dbReference type="Pfam" id="PF00593">
    <property type="entry name" value="TonB_dep_Rec_b-barrel"/>
    <property type="match status" value="1"/>
</dbReference>
<feature type="region of interest" description="Disordered" evidence="12">
    <location>
        <begin position="40"/>
        <end position="59"/>
    </location>
</feature>
<keyword evidence="13" id="KW-0732">Signal</keyword>
<dbReference type="GO" id="GO:0038023">
    <property type="term" value="F:signaling receptor activity"/>
    <property type="evidence" value="ECO:0007669"/>
    <property type="project" value="InterPro"/>
</dbReference>
<keyword evidence="7 10" id="KW-0472">Membrane</keyword>
<dbReference type="EMBL" id="FOWZ01000001">
    <property type="protein sequence ID" value="SFO97204.1"/>
    <property type="molecule type" value="Genomic_DNA"/>
</dbReference>
<keyword evidence="4 10" id="KW-1134">Transmembrane beta strand</keyword>
<comment type="similarity">
    <text evidence="2 10 11">Belongs to the TonB-dependent receptor family.</text>
</comment>
<dbReference type="InterPro" id="IPR039426">
    <property type="entry name" value="TonB-dep_rcpt-like"/>
</dbReference>
<organism evidence="16 17">
    <name type="scientific">Qipengyuania nanhaisediminis</name>
    <dbReference type="NCBI Taxonomy" id="604088"/>
    <lineage>
        <taxon>Bacteria</taxon>
        <taxon>Pseudomonadati</taxon>
        <taxon>Pseudomonadota</taxon>
        <taxon>Alphaproteobacteria</taxon>
        <taxon>Sphingomonadales</taxon>
        <taxon>Erythrobacteraceae</taxon>
        <taxon>Qipengyuania</taxon>
    </lineage>
</organism>
<dbReference type="Gene3D" id="2.170.130.10">
    <property type="entry name" value="TonB-dependent receptor, plug domain"/>
    <property type="match status" value="1"/>
</dbReference>
<dbReference type="PANTHER" id="PTHR32552:SF83">
    <property type="entry name" value="BLR3904 PROTEIN"/>
    <property type="match status" value="1"/>
</dbReference>
<dbReference type="InterPro" id="IPR012910">
    <property type="entry name" value="Plug_dom"/>
</dbReference>
<evidence type="ECO:0000256" key="1">
    <source>
        <dbReference type="ARBA" id="ARBA00004571"/>
    </source>
</evidence>
<feature type="domain" description="TonB-dependent receptor-like beta-barrel" evidence="14">
    <location>
        <begin position="230"/>
        <end position="673"/>
    </location>
</feature>
<dbReference type="STRING" id="604088.SAMN04488060_1048"/>
<evidence type="ECO:0000256" key="6">
    <source>
        <dbReference type="ARBA" id="ARBA00023077"/>
    </source>
</evidence>
<gene>
    <name evidence="16" type="ORF">SAMN04488060_1048</name>
</gene>
<keyword evidence="3 10" id="KW-0813">Transport</keyword>
<evidence type="ECO:0000256" key="3">
    <source>
        <dbReference type="ARBA" id="ARBA00022448"/>
    </source>
</evidence>
<dbReference type="GO" id="GO:0015891">
    <property type="term" value="P:siderophore transport"/>
    <property type="evidence" value="ECO:0007669"/>
    <property type="project" value="InterPro"/>
</dbReference>
<feature type="chain" id="PRO_5011751077" evidence="13">
    <location>
        <begin position="22"/>
        <end position="704"/>
    </location>
</feature>
<reference evidence="17" key="1">
    <citation type="submission" date="2016-10" db="EMBL/GenBank/DDBJ databases">
        <authorList>
            <person name="Varghese N."/>
            <person name="Submissions S."/>
        </authorList>
    </citation>
    <scope>NUCLEOTIDE SEQUENCE [LARGE SCALE GENOMIC DNA]</scope>
    <source>
        <strain evidence="17">CGMCC 1.7715</strain>
    </source>
</reference>
<evidence type="ECO:0000256" key="8">
    <source>
        <dbReference type="ARBA" id="ARBA00023170"/>
    </source>
</evidence>
<dbReference type="Proteomes" id="UP000199331">
    <property type="component" value="Unassembled WGS sequence"/>
</dbReference>
<feature type="signal peptide" evidence="13">
    <location>
        <begin position="1"/>
        <end position="21"/>
    </location>
</feature>
<feature type="domain" description="TonB-dependent receptor plug" evidence="15">
    <location>
        <begin position="61"/>
        <end position="157"/>
    </location>
</feature>
<dbReference type="InterPro" id="IPR037066">
    <property type="entry name" value="Plug_dom_sf"/>
</dbReference>
<evidence type="ECO:0000256" key="7">
    <source>
        <dbReference type="ARBA" id="ARBA00023136"/>
    </source>
</evidence>
<proteinExistence type="inferred from homology"/>
<sequence length="704" mass="77530">MKPTTLALLAATTALATPAFAAEEAQPERDYLPTDIVVTGDRDDGYDNADGSTATKTPTPLIDVPQAVSFITEDQLEDQSIRQLNDALRYVPGISMETGEGHRDEVFIRGQETTADFYIDGLRDDAQYYRSLYNIDRVEVLKGANALIFGRGAGGGAINRVAKRAELGDAFTSGEASVDTFGAFALLADVNQAVSNDVALRINATYEEFDNDRDFYNGRFIGVSPTVTAALGADTTLIASYTYDNDERVTDRGVPSLDNRPLTGFDSTFFGDAGFNRSEVDVHIGRVRLEHDFNSGLTANATVQFADYDKVYSNIVPSGTDGETVTLGGYLDAQQRTNWIGQANLVWEADFGDNLSSTLLFGMEAGRQDSANQRQTVSFTRAVDASDPDALQPNETPLTDVLFIPPFQLNPVSRSRDSNLETLSFYIQEQLEIGQYLELVAGVRWDRFDLETVNVLNGQPGDRVDEKFSPRLGLIVKPTPDLSLYASYSESFLPQAGDQFFILSQGDAQFEPEKFTNYELGAKWAPLDKVLLSAAIFRLERTNIQAPSPTDPTLTVLAGESRIEGFEFSAVGEIADFWKANLGYTYLDGELQNDNAFGDAGQRLQQLPKHSISAWNRFDVTEQLGFGFGVIHQSDQFASFSNTVVLPSYWRVDAAAYYTVSDRLSVQLNIENLLDEDYYPSAHGNNNIQPADPFSARIGVRFEI</sequence>
<dbReference type="GO" id="GO:0015344">
    <property type="term" value="F:siderophore uptake transmembrane transporter activity"/>
    <property type="evidence" value="ECO:0007669"/>
    <property type="project" value="TreeGrafter"/>
</dbReference>
<evidence type="ECO:0000256" key="9">
    <source>
        <dbReference type="ARBA" id="ARBA00023237"/>
    </source>
</evidence>
<evidence type="ECO:0000256" key="4">
    <source>
        <dbReference type="ARBA" id="ARBA00022452"/>
    </source>
</evidence>
<dbReference type="RefSeq" id="WP_090478005.1">
    <property type="nucleotide sequence ID" value="NZ_FOWZ01000001.1"/>
</dbReference>
<dbReference type="Gene3D" id="2.40.170.20">
    <property type="entry name" value="TonB-dependent receptor, beta-barrel domain"/>
    <property type="match status" value="1"/>
</dbReference>
<dbReference type="CDD" id="cd01347">
    <property type="entry name" value="ligand_gated_channel"/>
    <property type="match status" value="1"/>
</dbReference>
<keyword evidence="5 10" id="KW-0812">Transmembrane</keyword>
<evidence type="ECO:0000259" key="15">
    <source>
        <dbReference type="Pfam" id="PF07715"/>
    </source>
</evidence>
<evidence type="ECO:0000256" key="2">
    <source>
        <dbReference type="ARBA" id="ARBA00009810"/>
    </source>
</evidence>